<dbReference type="RefSeq" id="XP_022823947.1">
    <property type="nucleotide sequence ID" value="XM_022968179.1"/>
</dbReference>
<evidence type="ECO:0000313" key="1">
    <source>
        <dbReference type="Proteomes" id="UP000301870"/>
    </source>
</evidence>
<name>A0A9J7E809_SPOLT</name>
<dbReference type="PANTHER" id="PTHR33332">
    <property type="entry name" value="REVERSE TRANSCRIPTASE DOMAIN-CONTAINING PROTEIN"/>
    <property type="match status" value="1"/>
</dbReference>
<accession>A0A9J7E809</accession>
<dbReference type="KEGG" id="sliu:111354632"/>
<sequence length="187" mass="21130">MVITSNFHLYADDLQLYRHFKLSEVDSAIEAMNRDLGGVDEWAKSFGLQINPLKSKAMIIGGRFYRNALSISALDPLILNGNVIPYTDVAKNLGVFINSNLSWGEQVNEISRKVHFSLHSLKRLQSLLPLKTRINLMQSLIRPLIDYADACYLDATEELLNKLERLQNVYISIALLTPTEGTTHIPM</sequence>
<proteinExistence type="predicted"/>
<dbReference type="GeneID" id="111354632"/>
<keyword evidence="1" id="KW-1185">Reference proteome</keyword>
<dbReference type="Proteomes" id="UP000301870">
    <property type="component" value="Chromosome 18"/>
</dbReference>
<organism evidence="1 2">
    <name type="scientific">Spodoptera litura</name>
    <name type="common">Asian cotton leafworm</name>
    <dbReference type="NCBI Taxonomy" id="69820"/>
    <lineage>
        <taxon>Eukaryota</taxon>
        <taxon>Metazoa</taxon>
        <taxon>Ecdysozoa</taxon>
        <taxon>Arthropoda</taxon>
        <taxon>Hexapoda</taxon>
        <taxon>Insecta</taxon>
        <taxon>Pterygota</taxon>
        <taxon>Neoptera</taxon>
        <taxon>Endopterygota</taxon>
        <taxon>Lepidoptera</taxon>
        <taxon>Glossata</taxon>
        <taxon>Ditrysia</taxon>
        <taxon>Noctuoidea</taxon>
        <taxon>Noctuidae</taxon>
        <taxon>Amphipyrinae</taxon>
        <taxon>Spodoptera</taxon>
    </lineage>
</organism>
<reference evidence="2" key="1">
    <citation type="submission" date="2025-08" db="UniProtKB">
        <authorList>
            <consortium name="RefSeq"/>
        </authorList>
    </citation>
    <scope>IDENTIFICATION</scope>
    <source>
        <strain evidence="2">Ishihara</strain>
        <tissue evidence="2">Whole body</tissue>
    </source>
</reference>
<protein>
    <submittedName>
        <fullName evidence="2">Uncharacterized protein LOC111354632</fullName>
    </submittedName>
</protein>
<gene>
    <name evidence="2" type="primary">LOC111354632</name>
</gene>
<evidence type="ECO:0000313" key="2">
    <source>
        <dbReference type="RefSeq" id="XP_022823947.1"/>
    </source>
</evidence>
<dbReference type="OrthoDB" id="5953030at2759"/>
<dbReference type="AlphaFoldDB" id="A0A9J7E809"/>